<accession>A0A9X1P4Y7</accession>
<comment type="caution">
    <text evidence="1">The sequence shown here is derived from an EMBL/GenBank/DDBJ whole genome shotgun (WGS) entry which is preliminary data.</text>
</comment>
<dbReference type="SUPFAM" id="SSF53335">
    <property type="entry name" value="S-adenosyl-L-methionine-dependent methyltransferases"/>
    <property type="match status" value="1"/>
</dbReference>
<dbReference type="GO" id="GO:0008168">
    <property type="term" value="F:methyltransferase activity"/>
    <property type="evidence" value="ECO:0007669"/>
    <property type="project" value="UniProtKB-KW"/>
</dbReference>
<sequence length="190" mass="21141">MLAPINARQLVMSHLKRFGIGIEVGVHKGDYSALLLNALRPQKLYLVDPWEHFDGPEYRAAVYGGAVSSPEIMQERYEGVRDRFASEIKAGTVEIVRQRSGKAAERFEDESVDFVYVDGDHTKEGVTIDVEAYWPKLKEGGVMAFDDYSLGGWWKDGVVTAVHAMLASRPCIIILAMDGQVVVRKIAKAN</sequence>
<dbReference type="InterPro" id="IPR029063">
    <property type="entry name" value="SAM-dependent_MTases_sf"/>
</dbReference>
<evidence type="ECO:0000313" key="2">
    <source>
        <dbReference type="Proteomes" id="UP001139035"/>
    </source>
</evidence>
<keyword evidence="1" id="KW-0489">Methyltransferase</keyword>
<dbReference type="RefSeq" id="WP_233720334.1">
    <property type="nucleotide sequence ID" value="NZ_JAJUWU010000015.1"/>
</dbReference>
<evidence type="ECO:0000313" key="1">
    <source>
        <dbReference type="EMBL" id="MCE7029346.1"/>
    </source>
</evidence>
<dbReference type="Pfam" id="PF13578">
    <property type="entry name" value="Methyltransf_24"/>
    <property type="match status" value="1"/>
</dbReference>
<name>A0A9X1P4Y7_9HYPH</name>
<keyword evidence="1" id="KW-0808">Transferase</keyword>
<proteinExistence type="predicted"/>
<dbReference type="Gene3D" id="3.40.50.150">
    <property type="entry name" value="Vaccinia Virus protein VP39"/>
    <property type="match status" value="1"/>
</dbReference>
<organism evidence="1 2">
    <name type="scientific">Jiella avicenniae</name>
    <dbReference type="NCBI Taxonomy" id="2907202"/>
    <lineage>
        <taxon>Bacteria</taxon>
        <taxon>Pseudomonadati</taxon>
        <taxon>Pseudomonadota</taxon>
        <taxon>Alphaproteobacteria</taxon>
        <taxon>Hyphomicrobiales</taxon>
        <taxon>Aurantimonadaceae</taxon>
        <taxon>Jiella</taxon>
    </lineage>
</organism>
<dbReference type="Proteomes" id="UP001139035">
    <property type="component" value="Unassembled WGS sequence"/>
</dbReference>
<protein>
    <submittedName>
        <fullName evidence="1">Class I SAM-dependent methyltransferase</fullName>
    </submittedName>
</protein>
<dbReference type="EMBL" id="JAJUWU010000015">
    <property type="protein sequence ID" value="MCE7029346.1"/>
    <property type="molecule type" value="Genomic_DNA"/>
</dbReference>
<keyword evidence="2" id="KW-1185">Reference proteome</keyword>
<dbReference type="AlphaFoldDB" id="A0A9X1P4Y7"/>
<dbReference type="GO" id="GO:0032259">
    <property type="term" value="P:methylation"/>
    <property type="evidence" value="ECO:0007669"/>
    <property type="project" value="UniProtKB-KW"/>
</dbReference>
<gene>
    <name evidence="1" type="ORF">LZD57_15220</name>
</gene>
<reference evidence="1" key="1">
    <citation type="submission" date="2022-01" db="EMBL/GenBank/DDBJ databases">
        <title>Jiella avicenniae sp. nov., a novel endophytic bacterium isolated from bark of Avicennia marina.</title>
        <authorList>
            <person name="Tuo L."/>
        </authorList>
    </citation>
    <scope>NUCLEOTIDE SEQUENCE</scope>
    <source>
        <strain evidence="1">CBK1P-4</strain>
    </source>
</reference>